<name>A0A0F9LR47_9ZZZZ</name>
<gene>
    <name evidence="1" type="ORF">LCGC14_1184040</name>
</gene>
<dbReference type="AlphaFoldDB" id="A0A0F9LR47"/>
<reference evidence="1" key="1">
    <citation type="journal article" date="2015" name="Nature">
        <title>Complex archaea that bridge the gap between prokaryotes and eukaryotes.</title>
        <authorList>
            <person name="Spang A."/>
            <person name="Saw J.H."/>
            <person name="Jorgensen S.L."/>
            <person name="Zaremba-Niedzwiedzka K."/>
            <person name="Martijn J."/>
            <person name="Lind A.E."/>
            <person name="van Eijk R."/>
            <person name="Schleper C."/>
            <person name="Guy L."/>
            <person name="Ettema T.J."/>
        </authorList>
    </citation>
    <scope>NUCLEOTIDE SEQUENCE</scope>
</reference>
<evidence type="ECO:0000313" key="1">
    <source>
        <dbReference type="EMBL" id="KKM95858.1"/>
    </source>
</evidence>
<feature type="non-terminal residue" evidence="1">
    <location>
        <position position="1"/>
    </location>
</feature>
<dbReference type="EMBL" id="LAZR01005955">
    <property type="protein sequence ID" value="KKM95858.1"/>
    <property type="molecule type" value="Genomic_DNA"/>
</dbReference>
<organism evidence="1">
    <name type="scientific">marine sediment metagenome</name>
    <dbReference type="NCBI Taxonomy" id="412755"/>
    <lineage>
        <taxon>unclassified sequences</taxon>
        <taxon>metagenomes</taxon>
        <taxon>ecological metagenomes</taxon>
    </lineage>
</organism>
<proteinExistence type="predicted"/>
<comment type="caution">
    <text evidence="1">The sequence shown here is derived from an EMBL/GenBank/DDBJ whole genome shotgun (WGS) entry which is preliminary data.</text>
</comment>
<sequence>IIFADEPTGARDRISAMGSNLRLVRPGVPGQRTGGWEIKKTET</sequence>
<protein>
    <submittedName>
        <fullName evidence="1">Uncharacterized protein</fullName>
    </submittedName>
</protein>
<accession>A0A0F9LR47</accession>